<dbReference type="PANTHER" id="PTHR24148:SF73">
    <property type="entry name" value="HET DOMAIN PROTEIN (AFU_ORTHOLOGUE AFUA_8G01020)"/>
    <property type="match status" value="1"/>
</dbReference>
<dbReference type="InterPro" id="IPR052895">
    <property type="entry name" value="HetReg/Transcr_Mod"/>
</dbReference>
<accession>A0A8K0RMZ4</accession>
<feature type="region of interest" description="Disordered" evidence="1">
    <location>
        <begin position="1"/>
        <end position="47"/>
    </location>
</feature>
<dbReference type="OrthoDB" id="4587016at2759"/>
<dbReference type="AlphaFoldDB" id="A0A8K0RMZ4"/>
<feature type="non-terminal residue" evidence="2">
    <location>
        <position position="524"/>
    </location>
</feature>
<evidence type="ECO:0000313" key="3">
    <source>
        <dbReference type="Proteomes" id="UP000813427"/>
    </source>
</evidence>
<gene>
    <name evidence="2" type="ORF">BKA59DRAFT_532602</name>
</gene>
<dbReference type="Proteomes" id="UP000813427">
    <property type="component" value="Unassembled WGS sequence"/>
</dbReference>
<protein>
    <recommendedName>
        <fullName evidence="4">Heterokaryon incompatibility domain-containing protein</fullName>
    </recommendedName>
</protein>
<evidence type="ECO:0000256" key="1">
    <source>
        <dbReference type="SAM" id="MobiDB-lite"/>
    </source>
</evidence>
<feature type="compositionally biased region" description="Polar residues" evidence="1">
    <location>
        <begin position="125"/>
        <end position="143"/>
    </location>
</feature>
<evidence type="ECO:0008006" key="4">
    <source>
        <dbReference type="Google" id="ProtNLM"/>
    </source>
</evidence>
<name>A0A8K0RMZ4_9HYPO</name>
<dbReference type="EMBL" id="JAGPXF010000007">
    <property type="protein sequence ID" value="KAH7235341.1"/>
    <property type="molecule type" value="Genomic_DNA"/>
</dbReference>
<proteinExistence type="predicted"/>
<feature type="compositionally biased region" description="Polar residues" evidence="1">
    <location>
        <begin position="83"/>
        <end position="106"/>
    </location>
</feature>
<organism evidence="2 3">
    <name type="scientific">Fusarium tricinctum</name>
    <dbReference type="NCBI Taxonomy" id="61284"/>
    <lineage>
        <taxon>Eukaryota</taxon>
        <taxon>Fungi</taxon>
        <taxon>Dikarya</taxon>
        <taxon>Ascomycota</taxon>
        <taxon>Pezizomycotina</taxon>
        <taxon>Sordariomycetes</taxon>
        <taxon>Hypocreomycetidae</taxon>
        <taxon>Hypocreales</taxon>
        <taxon>Nectriaceae</taxon>
        <taxon>Fusarium</taxon>
        <taxon>Fusarium tricinctum species complex</taxon>
    </lineage>
</organism>
<keyword evidence="3" id="KW-1185">Reference proteome</keyword>
<comment type="caution">
    <text evidence="2">The sequence shown here is derived from an EMBL/GenBank/DDBJ whole genome shotgun (WGS) entry which is preliminary data.</text>
</comment>
<reference evidence="2" key="1">
    <citation type="journal article" date="2021" name="Nat. Commun.">
        <title>Genetic determinants of endophytism in the Arabidopsis root mycobiome.</title>
        <authorList>
            <person name="Mesny F."/>
            <person name="Miyauchi S."/>
            <person name="Thiergart T."/>
            <person name="Pickel B."/>
            <person name="Atanasova L."/>
            <person name="Karlsson M."/>
            <person name="Huettel B."/>
            <person name="Barry K.W."/>
            <person name="Haridas S."/>
            <person name="Chen C."/>
            <person name="Bauer D."/>
            <person name="Andreopoulos W."/>
            <person name="Pangilinan J."/>
            <person name="LaButti K."/>
            <person name="Riley R."/>
            <person name="Lipzen A."/>
            <person name="Clum A."/>
            <person name="Drula E."/>
            <person name="Henrissat B."/>
            <person name="Kohler A."/>
            <person name="Grigoriev I.V."/>
            <person name="Martin F.M."/>
            <person name="Hacquard S."/>
        </authorList>
    </citation>
    <scope>NUCLEOTIDE SEQUENCE</scope>
    <source>
        <strain evidence="2">MPI-SDFR-AT-0068</strain>
    </source>
</reference>
<evidence type="ECO:0000313" key="2">
    <source>
        <dbReference type="EMBL" id="KAH7235341.1"/>
    </source>
</evidence>
<sequence>MSSSDDTDSNSSVEVSDDSEIISSDAGSGGDEDMESNDNDDRLSDTNDRNWVSESVFLEGTESAANVMFFMGGSVAALITRPVNTNGTSNRPTIENTHNNDMNSDNIALKPHANNPLTEPDPSFGISTSSGENRATSQKSQISKAVRALEDRVHRDICQDHLSMLWCVQNYGTTPNIVTREPGHIPTKTSILGWFSEPLRCILGGPWIYTPLPSSSHIRVLAIQPGVNDDTLVAFFEILDLNTANFQHEAVSYQWTFRVIGFVGKDYLHASTCFSAIEALTASWFDARKSFSEENSISSTPGRIHRSDEEAMSRIVEIFRSGYWKRLWVVQELVSSRRAIIRWGHAEISWTLLGLATTLIRNDQKLITMFNRMDKSKQSTSALKGNSDARTGLMNAYLMYRMPSAEFRSDSMLFLDVLRLTRNSDVSERLDRIYAVLGLPSQHTGSGSKSIPPDYRLLPNGLYSRVFYWVFQTHKNPLEILSAVQHKTLLYPDYPTWIPQWYVKPIRSIGGCHRAGMKSNASAG</sequence>
<feature type="region of interest" description="Disordered" evidence="1">
    <location>
        <begin position="83"/>
        <end position="143"/>
    </location>
</feature>
<dbReference type="PANTHER" id="PTHR24148">
    <property type="entry name" value="ANKYRIN REPEAT DOMAIN-CONTAINING PROTEIN 39 HOMOLOG-RELATED"/>
    <property type="match status" value="1"/>
</dbReference>